<evidence type="ECO:0000256" key="2">
    <source>
        <dbReference type="ARBA" id="ARBA00023125"/>
    </source>
</evidence>
<dbReference type="PANTHER" id="PTHR47894:SF1">
    <property type="entry name" value="HTH-TYPE TRANSCRIPTIONAL REGULATOR VQSM"/>
    <property type="match status" value="1"/>
</dbReference>
<dbReference type="GO" id="GO:0000976">
    <property type="term" value="F:transcription cis-regulatory region binding"/>
    <property type="evidence" value="ECO:0007669"/>
    <property type="project" value="TreeGrafter"/>
</dbReference>
<dbReference type="SUPFAM" id="SSF46689">
    <property type="entry name" value="Homeodomain-like"/>
    <property type="match status" value="1"/>
</dbReference>
<feature type="region of interest" description="Disordered" evidence="5">
    <location>
        <begin position="1"/>
        <end position="25"/>
    </location>
</feature>
<accession>A0A1H2PQK8</accession>
<evidence type="ECO:0000256" key="5">
    <source>
        <dbReference type="SAM" id="MobiDB-lite"/>
    </source>
</evidence>
<sequence>MPKRSTKSARTFAATNTTATGDTPPALPGVDWQHEPARDTVAVCFVAAALRAAERRGLDKTRLLKQAGLPEDCCTGADGRVPAGAYRALWRTTTEALNDEFFGLDSHPLRPGCVAAIADGALRFRTVGDAMNHACRMLDFLLDDLCIQLVQDDRQAALVVAAHDSAQPDRFAYETMLMLLHGLMCWLAGQRITLELARFAYPAPAHHHEYQAMFSPCLAFDCTRTEVIFDQAALALPIVQTTETLEAFARAAPESVILKYRSTRGLGAALRHRLRALPYDAWPTFACLADELGMTSATLRRRLAEEGQSIRRLKNQLRRERATALLSRSAEPITEIAVATGFAEPGAFHRAFKRWTGEPPRSFRARTAASPR</sequence>
<dbReference type="InterPro" id="IPR018060">
    <property type="entry name" value="HTH_AraC"/>
</dbReference>
<organism evidence="7 8">
    <name type="scientific">Chitinasiproducens palmae</name>
    <dbReference type="NCBI Taxonomy" id="1770053"/>
    <lineage>
        <taxon>Bacteria</taxon>
        <taxon>Pseudomonadati</taxon>
        <taxon>Pseudomonadota</taxon>
        <taxon>Betaproteobacteria</taxon>
        <taxon>Burkholderiales</taxon>
        <taxon>Burkholderiaceae</taxon>
        <taxon>Chitinasiproducens</taxon>
    </lineage>
</organism>
<gene>
    <name evidence="7" type="ORF">SAMN05216551_10769</name>
</gene>
<dbReference type="InterPro" id="IPR032687">
    <property type="entry name" value="AraC-type_N"/>
</dbReference>
<evidence type="ECO:0000259" key="6">
    <source>
        <dbReference type="PROSITE" id="PS01124"/>
    </source>
</evidence>
<keyword evidence="8" id="KW-1185">Reference proteome</keyword>
<dbReference type="Pfam" id="PF12625">
    <property type="entry name" value="Arabinose_bd"/>
    <property type="match status" value="1"/>
</dbReference>
<dbReference type="GO" id="GO:0005829">
    <property type="term" value="C:cytosol"/>
    <property type="evidence" value="ECO:0007669"/>
    <property type="project" value="TreeGrafter"/>
</dbReference>
<evidence type="ECO:0000313" key="8">
    <source>
        <dbReference type="Proteomes" id="UP000243719"/>
    </source>
</evidence>
<dbReference type="AlphaFoldDB" id="A0A1H2PQK8"/>
<evidence type="ECO:0000256" key="1">
    <source>
        <dbReference type="ARBA" id="ARBA00023015"/>
    </source>
</evidence>
<dbReference type="EMBL" id="FNLO01000007">
    <property type="protein sequence ID" value="SDV49100.1"/>
    <property type="molecule type" value="Genomic_DNA"/>
</dbReference>
<dbReference type="SMART" id="SM00342">
    <property type="entry name" value="HTH_ARAC"/>
    <property type="match status" value="1"/>
</dbReference>
<keyword evidence="3" id="KW-0804">Transcription</keyword>
<dbReference type="OrthoDB" id="6506763at2"/>
<evidence type="ECO:0000313" key="7">
    <source>
        <dbReference type="EMBL" id="SDV49100.1"/>
    </source>
</evidence>
<keyword evidence="4" id="KW-0175">Coiled coil</keyword>
<dbReference type="PANTHER" id="PTHR47894">
    <property type="entry name" value="HTH-TYPE TRANSCRIPTIONAL REGULATOR GADX"/>
    <property type="match status" value="1"/>
</dbReference>
<name>A0A1H2PQK8_9BURK</name>
<keyword evidence="1" id="KW-0805">Transcription regulation</keyword>
<proteinExistence type="predicted"/>
<dbReference type="InterPro" id="IPR009057">
    <property type="entry name" value="Homeodomain-like_sf"/>
</dbReference>
<evidence type="ECO:0000256" key="4">
    <source>
        <dbReference type="SAM" id="Coils"/>
    </source>
</evidence>
<reference evidence="8" key="1">
    <citation type="submission" date="2016-09" db="EMBL/GenBank/DDBJ databases">
        <authorList>
            <person name="Varghese N."/>
            <person name="Submissions S."/>
        </authorList>
    </citation>
    <scope>NUCLEOTIDE SEQUENCE [LARGE SCALE GENOMIC DNA]</scope>
    <source>
        <strain evidence="8">JS23</strain>
    </source>
</reference>
<feature type="compositionally biased region" description="Low complexity" evidence="5">
    <location>
        <begin position="9"/>
        <end position="24"/>
    </location>
</feature>
<dbReference type="Gene3D" id="1.10.10.60">
    <property type="entry name" value="Homeodomain-like"/>
    <property type="match status" value="1"/>
</dbReference>
<dbReference type="Proteomes" id="UP000243719">
    <property type="component" value="Unassembled WGS sequence"/>
</dbReference>
<dbReference type="STRING" id="1770053.SAMN05216551_10769"/>
<keyword evidence="2 7" id="KW-0238">DNA-binding</keyword>
<dbReference type="PROSITE" id="PS01124">
    <property type="entry name" value="HTH_ARAC_FAMILY_2"/>
    <property type="match status" value="1"/>
</dbReference>
<dbReference type="RefSeq" id="WP_091908760.1">
    <property type="nucleotide sequence ID" value="NZ_FNLO01000007.1"/>
</dbReference>
<protein>
    <submittedName>
        <fullName evidence="7">AraC-type DNA-binding protein</fullName>
    </submittedName>
</protein>
<dbReference type="GO" id="GO:0003700">
    <property type="term" value="F:DNA-binding transcription factor activity"/>
    <property type="evidence" value="ECO:0007669"/>
    <property type="project" value="InterPro"/>
</dbReference>
<feature type="domain" description="HTH araC/xylS-type" evidence="6">
    <location>
        <begin position="288"/>
        <end position="366"/>
    </location>
</feature>
<evidence type="ECO:0000256" key="3">
    <source>
        <dbReference type="ARBA" id="ARBA00023163"/>
    </source>
</evidence>
<dbReference type="Pfam" id="PF12833">
    <property type="entry name" value="HTH_18"/>
    <property type="match status" value="1"/>
</dbReference>
<feature type="coiled-coil region" evidence="4">
    <location>
        <begin position="296"/>
        <end position="323"/>
    </location>
</feature>